<feature type="compositionally biased region" description="Low complexity" evidence="1">
    <location>
        <begin position="313"/>
        <end position="326"/>
    </location>
</feature>
<organism evidence="3">
    <name type="scientific">viral metagenome</name>
    <dbReference type="NCBI Taxonomy" id="1070528"/>
    <lineage>
        <taxon>unclassified sequences</taxon>
        <taxon>metagenomes</taxon>
        <taxon>organismal metagenomes</taxon>
    </lineage>
</organism>
<dbReference type="EMBL" id="MN739586">
    <property type="protein sequence ID" value="QHT14572.1"/>
    <property type="molecule type" value="Genomic_DNA"/>
</dbReference>
<feature type="region of interest" description="Disordered" evidence="1">
    <location>
        <begin position="262"/>
        <end position="288"/>
    </location>
</feature>
<keyword evidence="2" id="KW-0812">Transmembrane</keyword>
<keyword evidence="2" id="KW-0472">Membrane</keyword>
<protein>
    <submittedName>
        <fullName evidence="3">Uncharacterized protein</fullName>
    </submittedName>
</protein>
<feature type="compositionally biased region" description="Polar residues" evidence="1">
    <location>
        <begin position="368"/>
        <end position="388"/>
    </location>
</feature>
<dbReference type="AlphaFoldDB" id="A0A6C0DDT6"/>
<feature type="region of interest" description="Disordered" evidence="1">
    <location>
        <begin position="313"/>
        <end position="433"/>
    </location>
</feature>
<accession>A0A6C0DDT6</accession>
<feature type="transmembrane region" description="Helical" evidence="2">
    <location>
        <begin position="82"/>
        <end position="100"/>
    </location>
</feature>
<evidence type="ECO:0000256" key="2">
    <source>
        <dbReference type="SAM" id="Phobius"/>
    </source>
</evidence>
<feature type="transmembrane region" description="Helical" evidence="2">
    <location>
        <begin position="112"/>
        <end position="142"/>
    </location>
</feature>
<feature type="compositionally biased region" description="Polar residues" evidence="1">
    <location>
        <begin position="399"/>
        <end position="433"/>
    </location>
</feature>
<proteinExistence type="predicted"/>
<keyword evidence="2" id="KW-1133">Transmembrane helix</keyword>
<reference evidence="3" key="1">
    <citation type="journal article" date="2020" name="Nature">
        <title>Giant virus diversity and host interactions through global metagenomics.</title>
        <authorList>
            <person name="Schulz F."/>
            <person name="Roux S."/>
            <person name="Paez-Espino D."/>
            <person name="Jungbluth S."/>
            <person name="Walsh D.A."/>
            <person name="Denef V.J."/>
            <person name="McMahon K.D."/>
            <person name="Konstantinidis K.T."/>
            <person name="Eloe-Fadrosh E.A."/>
            <person name="Kyrpides N.C."/>
            <person name="Woyke T."/>
        </authorList>
    </citation>
    <scope>NUCLEOTIDE SEQUENCE</scope>
    <source>
        <strain evidence="3">GVMAG-M-3300023174-141</strain>
    </source>
</reference>
<sequence>MLDIDVDSLVSQLKNKVSYRLEQTLKGAVNDPEANRYAKEKEELKASVGTGDVPEEIPANLSAVEKMLRKMKRIMIRIKERMVNIFITFIIPLILAMFVANESVMYPAPVRIIYFVFAFVLCYVNKAAAGLLGTIYLGRYAYDYYVNKMEKRGIPLIVPPILAVLPVKIFDPSAPAAFFKDLIQYPMIYPRNERGENNLMVIMNDYLESLKKSFTYLDNVKSMPMFVEKLKTIDENMEKLHKPIPEPVENDKKNETNAKLPPTIAEQREEKGLPPLNTSVPENKSRPLPLTIAQQREKNGLPPMKENANLTQNSAAASNASPQGSNETTPVAAPQETNSSPPPNYNANEKAVPNNSAPLPPVIKQKETNNSAPPNYNANEKAVPNNSAPLPPVIKQKETNNSNEKAVPNSSAPPAYNSVPNMGNQSQPKTPKK</sequence>
<name>A0A6C0DDT6_9ZZZZ</name>
<evidence type="ECO:0000313" key="3">
    <source>
        <dbReference type="EMBL" id="QHT14572.1"/>
    </source>
</evidence>
<evidence type="ECO:0000256" key="1">
    <source>
        <dbReference type="SAM" id="MobiDB-lite"/>
    </source>
</evidence>